<dbReference type="Pfam" id="PF20102">
    <property type="entry name" value="DUF6492"/>
    <property type="match status" value="1"/>
</dbReference>
<evidence type="ECO:0000313" key="2">
    <source>
        <dbReference type="Proteomes" id="UP000235162"/>
    </source>
</evidence>
<dbReference type="AlphaFoldDB" id="A0AAP8MF44"/>
<sequence length="296" mass="33905">MSRHNEILEIVTCSYRPDLERCSRLCASIDEFVDPTIVHTLLVPRRDREAFTSLENHRRRVLAVEAVVPGRYRQLPFSEKLWIDAWGWPLRGWVMQQLVKLSISEAVGAELIVFADSDLQFIRPLAKERIFSGGKLRLHRVPCSMNEGRHLRWRARAAELLGESRDYFGSDYVGQLITWRRSNLVALHAHIESVTGRPWHTVFARSLDISEYILYGSFAEHVLGLETAGHFPEATDLCHCCWFDHQAQGLLNGTIEVAPEALALHVQSNLKLTPEHERAVFASALRYGVSRQEEWA</sequence>
<proteinExistence type="predicted"/>
<name>A0AAP8MF44_9GAMM</name>
<organism evidence="1 2">
    <name type="scientific">Halioglobus japonicus</name>
    <dbReference type="NCBI Taxonomy" id="930805"/>
    <lineage>
        <taxon>Bacteria</taxon>
        <taxon>Pseudomonadati</taxon>
        <taxon>Pseudomonadota</taxon>
        <taxon>Gammaproteobacteria</taxon>
        <taxon>Cellvibrionales</taxon>
        <taxon>Halieaceae</taxon>
        <taxon>Halioglobus</taxon>
    </lineage>
</organism>
<dbReference type="RefSeq" id="WP_084198988.1">
    <property type="nucleotide sequence ID" value="NZ_BMYL01000002.1"/>
</dbReference>
<dbReference type="InterPro" id="IPR045499">
    <property type="entry name" value="DUF6492"/>
</dbReference>
<accession>A0AAP8MF44</accession>
<evidence type="ECO:0000313" key="1">
    <source>
        <dbReference type="EMBL" id="PLW86377.1"/>
    </source>
</evidence>
<dbReference type="Proteomes" id="UP000235162">
    <property type="component" value="Unassembled WGS sequence"/>
</dbReference>
<reference evidence="1 2" key="1">
    <citation type="submission" date="2018-01" db="EMBL/GenBank/DDBJ databases">
        <title>The draft genome sequence of Halioglobus japonicus S1-36.</title>
        <authorList>
            <person name="Du Z.-J."/>
            <person name="Shi M.-J."/>
        </authorList>
    </citation>
    <scope>NUCLEOTIDE SEQUENCE [LARGE SCALE GENOMIC DNA]</scope>
    <source>
        <strain evidence="1 2">S1-36</strain>
    </source>
</reference>
<keyword evidence="2" id="KW-1185">Reference proteome</keyword>
<dbReference type="EMBL" id="PKUR01000002">
    <property type="protein sequence ID" value="PLW86377.1"/>
    <property type="molecule type" value="Genomic_DNA"/>
</dbReference>
<gene>
    <name evidence="1" type="ORF">C0029_08095</name>
</gene>
<dbReference type="KEGG" id="hja:BST95_09055"/>
<comment type="caution">
    <text evidence="1">The sequence shown here is derived from an EMBL/GenBank/DDBJ whole genome shotgun (WGS) entry which is preliminary data.</text>
</comment>
<protein>
    <submittedName>
        <fullName evidence="1">Uncharacterized protein</fullName>
    </submittedName>
</protein>